<dbReference type="GO" id="GO:0005524">
    <property type="term" value="F:ATP binding"/>
    <property type="evidence" value="ECO:0007669"/>
    <property type="project" value="InterPro"/>
</dbReference>
<organism evidence="3 4">
    <name type="scientific">Bifidobacterium aerophilum</name>
    <dbReference type="NCBI Taxonomy" id="1798155"/>
    <lineage>
        <taxon>Bacteria</taxon>
        <taxon>Bacillati</taxon>
        <taxon>Actinomycetota</taxon>
        <taxon>Actinomycetes</taxon>
        <taxon>Bifidobacteriales</taxon>
        <taxon>Bifidobacteriaceae</taxon>
        <taxon>Bifidobacterium</taxon>
    </lineage>
</organism>
<dbReference type="InterPro" id="IPR027417">
    <property type="entry name" value="P-loop_NTPase"/>
</dbReference>
<sequence length="466" mass="53394">MAFIGRDRELAQLQRAYDSDAFECVVVYGRRRIGKTTLINRFLEGKPNIFYSAIEATMQGNLVALSNAINVYRNAGETTGVAPVYPDFQSVTDAVFAMAHDQRLVWVIDEYPFLAQADRSVSSILQHAIDRNKHDSKLMIVLCGSSMSFMERQVLDYTSPLYGRRTESIKLMPFTFDETRRFTSQLTKEHSAIAYGLTGGVAQYLEWIAPSDDIAGMIENRVISPLCNLFDEPYMLLQQEVRKPAEYNEMISNIATGSSRMSEISSASRMPTSQAQMYLTNMIDLGILDKEMPFGAKGRSKTIYRIKDPFFRFWYRYVPRSMSAIQARRLGLVTRMIIDDLPRFMGPVFEDISGQWMWGRGYDRLPFPVLQAGRWWGSDPKTRQQEEIDIVATGEDPARAILCECKWRNDPVGETEYRTLQRRGQLLPYPDKHYILFSRTGFTDNLRRIADADATVQLVSFDDMVE</sequence>
<dbReference type="Gene3D" id="3.40.50.300">
    <property type="entry name" value="P-loop containing nucleotide triphosphate hydrolases"/>
    <property type="match status" value="1"/>
</dbReference>
<evidence type="ECO:0000313" key="4">
    <source>
        <dbReference type="Proteomes" id="UP000469194"/>
    </source>
</evidence>
<dbReference type="Pfam" id="PF03008">
    <property type="entry name" value="DUF234"/>
    <property type="match status" value="1"/>
</dbReference>
<dbReference type="RefSeq" id="WP_163231686.1">
    <property type="nucleotide sequence ID" value="NZ_WHZW01000015.1"/>
</dbReference>
<dbReference type="SUPFAM" id="SSF52540">
    <property type="entry name" value="P-loop containing nucleoside triphosphate hydrolases"/>
    <property type="match status" value="1"/>
</dbReference>
<dbReference type="Pfam" id="PF01637">
    <property type="entry name" value="ATPase_2"/>
    <property type="match status" value="1"/>
</dbReference>
<evidence type="ECO:0000313" key="3">
    <source>
        <dbReference type="EMBL" id="NEG89928.1"/>
    </source>
</evidence>
<protein>
    <submittedName>
        <fullName evidence="3">AAA family ATPase</fullName>
    </submittedName>
</protein>
<dbReference type="InterPro" id="IPR004256">
    <property type="entry name" value="DUF234"/>
</dbReference>
<dbReference type="SUPFAM" id="SSF52980">
    <property type="entry name" value="Restriction endonuclease-like"/>
    <property type="match status" value="1"/>
</dbReference>
<comment type="caution">
    <text evidence="3">The sequence shown here is derived from an EMBL/GenBank/DDBJ whole genome shotgun (WGS) entry which is preliminary data.</text>
</comment>
<dbReference type="PANTHER" id="PTHR34704:SF1">
    <property type="entry name" value="ATPASE"/>
    <property type="match status" value="1"/>
</dbReference>
<dbReference type="Proteomes" id="UP000469194">
    <property type="component" value="Unassembled WGS sequence"/>
</dbReference>
<accession>A0A6N9Z5P1</accession>
<feature type="domain" description="DUF234" evidence="2">
    <location>
        <begin position="314"/>
        <end position="409"/>
    </location>
</feature>
<reference evidence="3 4" key="1">
    <citation type="submission" date="2019-10" db="EMBL/GenBank/DDBJ databases">
        <title>Bifidobacterium from non-human primates.</title>
        <authorList>
            <person name="Modesto M."/>
        </authorList>
    </citation>
    <scope>NUCLEOTIDE SEQUENCE [LARGE SCALE GENOMIC DNA]</scope>
    <source>
        <strain evidence="3 4">TRE17</strain>
    </source>
</reference>
<evidence type="ECO:0000259" key="1">
    <source>
        <dbReference type="Pfam" id="PF01637"/>
    </source>
</evidence>
<dbReference type="PANTHER" id="PTHR34704">
    <property type="entry name" value="ATPASE"/>
    <property type="match status" value="1"/>
</dbReference>
<feature type="domain" description="ATPase" evidence="1">
    <location>
        <begin position="3"/>
        <end position="206"/>
    </location>
</feature>
<keyword evidence="4" id="KW-1185">Reference proteome</keyword>
<gene>
    <name evidence="3" type="ORF">GFD25_08025</name>
</gene>
<evidence type="ECO:0000259" key="2">
    <source>
        <dbReference type="Pfam" id="PF03008"/>
    </source>
</evidence>
<name>A0A6N9Z5P1_9BIFI</name>
<dbReference type="AlphaFoldDB" id="A0A6N9Z5P1"/>
<dbReference type="InterPro" id="IPR011335">
    <property type="entry name" value="Restrct_endonuc-II-like"/>
</dbReference>
<dbReference type="InterPro" id="IPR011579">
    <property type="entry name" value="ATPase_dom"/>
</dbReference>
<proteinExistence type="predicted"/>
<dbReference type="EMBL" id="WHZW01000015">
    <property type="protein sequence ID" value="NEG89928.1"/>
    <property type="molecule type" value="Genomic_DNA"/>
</dbReference>